<protein>
    <recommendedName>
        <fullName evidence="4">Lipoprotein</fullName>
    </recommendedName>
</protein>
<dbReference type="RefSeq" id="WP_039365183.1">
    <property type="nucleotide sequence ID" value="NZ_JWTA01000003.1"/>
</dbReference>
<sequence>MKTIILSFLIILSSSCSVHNNTSQLNNIKRKKIDKIELKEQTRGTNRSFTFNSEYLITVLNENTSNSKVSSSDWENIEKQINLIELSKISSFTAPTTGHYSDQALASTIIVTSNGKTYQSVSFDAGNPPKELAHLYKILQQTIQNKKTTQ</sequence>
<dbReference type="STRING" id="363331.RM51_03430"/>
<evidence type="ECO:0000256" key="1">
    <source>
        <dbReference type="SAM" id="SignalP"/>
    </source>
</evidence>
<dbReference type="OrthoDB" id="1446480at2"/>
<dbReference type="Proteomes" id="UP000031167">
    <property type="component" value="Unassembled WGS sequence"/>
</dbReference>
<gene>
    <name evidence="2" type="ORF">RM51_03430</name>
</gene>
<evidence type="ECO:0000313" key="3">
    <source>
        <dbReference type="Proteomes" id="UP000031167"/>
    </source>
</evidence>
<dbReference type="AlphaFoldDB" id="A0A0B4D771"/>
<feature type="chain" id="PRO_5002088854" description="Lipoprotein" evidence="1">
    <location>
        <begin position="21"/>
        <end position="150"/>
    </location>
</feature>
<accession>A0A0B4D771</accession>
<dbReference type="EMBL" id="JWTA01000003">
    <property type="protein sequence ID" value="KIC64602.1"/>
    <property type="molecule type" value="Genomic_DNA"/>
</dbReference>
<comment type="caution">
    <text evidence="2">The sequence shown here is derived from an EMBL/GenBank/DDBJ whole genome shotgun (WGS) entry which is preliminary data.</text>
</comment>
<feature type="signal peptide" evidence="1">
    <location>
        <begin position="1"/>
        <end position="20"/>
    </location>
</feature>
<keyword evidence="3" id="KW-1185">Reference proteome</keyword>
<name>A0A0B4D771_9FLAO</name>
<evidence type="ECO:0000313" key="2">
    <source>
        <dbReference type="EMBL" id="KIC64602.1"/>
    </source>
</evidence>
<proteinExistence type="predicted"/>
<evidence type="ECO:0008006" key="4">
    <source>
        <dbReference type="Google" id="ProtNLM"/>
    </source>
</evidence>
<reference evidence="2 3" key="1">
    <citation type="submission" date="2014-12" db="EMBL/GenBank/DDBJ databases">
        <title>Genome sequencing of Chryseobacterium taiwanense TPW19.</title>
        <authorList>
            <person name="Tan P.W."/>
            <person name="Chan K.-G."/>
        </authorList>
    </citation>
    <scope>NUCLEOTIDE SEQUENCE [LARGE SCALE GENOMIC DNA]</scope>
    <source>
        <strain evidence="2 3">TPW19</strain>
    </source>
</reference>
<keyword evidence="1" id="KW-0732">Signal</keyword>
<organism evidence="2 3">
    <name type="scientific">Chryseobacterium taiwanense</name>
    <dbReference type="NCBI Taxonomy" id="363331"/>
    <lineage>
        <taxon>Bacteria</taxon>
        <taxon>Pseudomonadati</taxon>
        <taxon>Bacteroidota</taxon>
        <taxon>Flavobacteriia</taxon>
        <taxon>Flavobacteriales</taxon>
        <taxon>Weeksellaceae</taxon>
        <taxon>Chryseobacterium group</taxon>
        <taxon>Chryseobacterium</taxon>
    </lineage>
</organism>
<dbReference type="PROSITE" id="PS51257">
    <property type="entry name" value="PROKAR_LIPOPROTEIN"/>
    <property type="match status" value="1"/>
</dbReference>